<feature type="region of interest" description="Disordered" evidence="1">
    <location>
        <begin position="706"/>
        <end position="736"/>
    </location>
</feature>
<feature type="domain" description="SLH" evidence="2">
    <location>
        <begin position="639"/>
        <end position="702"/>
    </location>
</feature>
<feature type="compositionally biased region" description="Low complexity" evidence="1">
    <location>
        <begin position="706"/>
        <end position="720"/>
    </location>
</feature>
<comment type="caution">
    <text evidence="3">The sequence shown here is derived from an EMBL/GenBank/DDBJ whole genome shotgun (WGS) entry which is preliminary data.</text>
</comment>
<reference evidence="3 4" key="1">
    <citation type="submission" date="2015-09" db="EMBL/GenBank/DDBJ databases">
        <title>Draft genome sequence of Hydrogenibacillus schlegelii DSM 2000.</title>
        <authorList>
            <person name="Hemp J."/>
        </authorList>
    </citation>
    <scope>NUCLEOTIDE SEQUENCE [LARGE SCALE GENOMIC DNA]</scope>
    <source>
        <strain evidence="3 4">MA 48</strain>
    </source>
</reference>
<dbReference type="Pfam" id="PF09992">
    <property type="entry name" value="NAGPA"/>
    <property type="match status" value="1"/>
</dbReference>
<sequence>MSERRRGGHRWTGLGRKVRAFLFAVLAGAVFAGVSFPAAAGAAGGDWEEPVGEGVSAFRRTLSLSGKPVVVYGVRIDLTNPYVRLVPLTSAEGIGRKAPVSELARAKGAIAAVNADFFHLTGIGAPLGPVVDGGTVMSAPGVATWDVFGLLSDGRAAIGTFWFEGTLWAPDGSTHPIRAVNKEAYDPRDGRPSHSGQIVLYTPAWGAKSYGRAGGRFRDVVEVVVADGVVRSVVEASDGSPIPPDGFVLWGEGPAAAFLRAHFAPGDPVRLELRAGMALPDGSRVSIPAAALAAGVGATSASAAGEAGDTPAGEARDASSGVPVLLSTVGSHRLLVEGGRPLPVMDPAVDGDKPRARAAVAIDAAGRTVWIVVVEASAESRGMTLPELAQYLASLGADRAINLDGGGSATFVARRLGETAPTVLNRPSGGSPRAVPTAIGVLNTAPPGDSVGGLIVRLPKGGDVLAGGTVRFEVKAYDTHYHPLSLPTEALTWSATGPAEIEASGPAVRFPTGGTYVLTAAVGDVRQTLEVRVLGGRDVLALEAEPAALTLKPGGQMALTVWARLRDGRRIRLAPENVTLTVVREDTASAGQGDGRGGAPEDFSGEWVRVEGLTVVAGAVPGAGRIEIDFDGARTRIPVVVRAFDDLVGHWAEPAATALYARGIVDGVASGRFAPDKPLTRAEAAVLLDRALGAAATVGQASAGMPAAAAGSSSAPSGSSDRTGLAGVSASPSLTGSPVVKEAARPAFRDAVPPWAETSVARLQALGVLRGYPDGTFRPDRPVSRAELAVLVDQVLARLSREDGLRTEGAPIFRDAAAIPVWAREAVARVVAAGVMRGTGAAFDPHRAATRAEAAAVFYNLLNLGGSS</sequence>
<dbReference type="PANTHER" id="PTHR40446:SF2">
    <property type="entry name" value="N-ACETYLGLUCOSAMINE-1-PHOSPHODIESTER ALPHA-N-ACETYLGLUCOSAMINIDASE"/>
    <property type="match status" value="1"/>
</dbReference>
<dbReference type="RefSeq" id="WP_066198118.1">
    <property type="nucleotide sequence ID" value="NZ_CBCSAS010000001.1"/>
</dbReference>
<dbReference type="Proteomes" id="UP000243024">
    <property type="component" value="Unassembled WGS sequence"/>
</dbReference>
<evidence type="ECO:0000313" key="4">
    <source>
        <dbReference type="Proteomes" id="UP000243024"/>
    </source>
</evidence>
<feature type="domain" description="SLH" evidence="2">
    <location>
        <begin position="810"/>
        <end position="868"/>
    </location>
</feature>
<keyword evidence="4" id="KW-1185">Reference proteome</keyword>
<name>A0A132MGA9_HYDSH</name>
<dbReference type="STRING" id="1484.SA87_07840"/>
<dbReference type="InterPro" id="IPR018711">
    <property type="entry name" value="NAGPA"/>
</dbReference>
<accession>A0A132MGA9</accession>
<dbReference type="AlphaFoldDB" id="A0A132MGA9"/>
<dbReference type="EMBL" id="JXBB01000002">
    <property type="protein sequence ID" value="OAR05275.1"/>
    <property type="molecule type" value="Genomic_DNA"/>
</dbReference>
<dbReference type="PANTHER" id="PTHR40446">
    <property type="entry name" value="N-ACETYLGLUCOSAMINE-1-PHOSPHODIESTER ALPHA-N-ACETYLGLUCOSAMINIDASE"/>
    <property type="match status" value="1"/>
</dbReference>
<organism evidence="3 4">
    <name type="scientific">Hydrogenibacillus schlegelii</name>
    <name type="common">Bacillus schlegelii</name>
    <dbReference type="NCBI Taxonomy" id="1484"/>
    <lineage>
        <taxon>Bacteria</taxon>
        <taxon>Bacillati</taxon>
        <taxon>Bacillota</taxon>
        <taxon>Bacilli</taxon>
        <taxon>Bacillales</taxon>
        <taxon>Bacillales Family X. Incertae Sedis</taxon>
        <taxon>Hydrogenibacillus</taxon>
    </lineage>
</organism>
<dbReference type="OrthoDB" id="9809781at2"/>
<evidence type="ECO:0000259" key="2">
    <source>
        <dbReference type="PROSITE" id="PS51272"/>
    </source>
</evidence>
<evidence type="ECO:0000256" key="1">
    <source>
        <dbReference type="SAM" id="MobiDB-lite"/>
    </source>
</evidence>
<dbReference type="PROSITE" id="PS51272">
    <property type="entry name" value="SLH"/>
    <property type="match status" value="3"/>
</dbReference>
<gene>
    <name evidence="3" type="ORF">SA87_07840</name>
</gene>
<feature type="domain" description="SLH" evidence="2">
    <location>
        <begin position="743"/>
        <end position="806"/>
    </location>
</feature>
<dbReference type="Pfam" id="PF00395">
    <property type="entry name" value="SLH"/>
    <property type="match status" value="3"/>
</dbReference>
<protein>
    <recommendedName>
        <fullName evidence="2">SLH domain-containing protein</fullName>
    </recommendedName>
</protein>
<dbReference type="InterPro" id="IPR001119">
    <property type="entry name" value="SLH_dom"/>
</dbReference>
<proteinExistence type="predicted"/>
<evidence type="ECO:0000313" key="3">
    <source>
        <dbReference type="EMBL" id="OAR05275.1"/>
    </source>
</evidence>